<proteinExistence type="predicted"/>
<dbReference type="EMBL" id="CALYLO010000014">
    <property type="protein sequence ID" value="CAH8249061.1"/>
    <property type="molecule type" value="Genomic_DNA"/>
</dbReference>
<sequence>MVVLSIRLGWDEAERKPVSRAGALAKRRLAYRQRIVPLIIPAEVLFKVPFKARSKLPEAAPNAPSAPRGLSHK</sequence>
<organism evidence="1 2">
    <name type="scientific">Paenibacillus melissococcoides</name>
    <dbReference type="NCBI Taxonomy" id="2912268"/>
    <lineage>
        <taxon>Bacteria</taxon>
        <taxon>Bacillati</taxon>
        <taxon>Bacillota</taxon>
        <taxon>Bacilli</taxon>
        <taxon>Bacillales</taxon>
        <taxon>Paenibacillaceae</taxon>
        <taxon>Paenibacillus</taxon>
    </lineage>
</organism>
<protein>
    <submittedName>
        <fullName evidence="1">Uncharacterized protein</fullName>
    </submittedName>
</protein>
<evidence type="ECO:0000313" key="2">
    <source>
        <dbReference type="Proteomes" id="UP001154322"/>
    </source>
</evidence>
<dbReference type="Proteomes" id="UP001154322">
    <property type="component" value="Unassembled WGS sequence"/>
</dbReference>
<accession>A0ABM9GCV3</accession>
<name>A0ABM9GCV3_9BACL</name>
<gene>
    <name evidence="1" type="ORF">WJ0W_006248</name>
</gene>
<dbReference type="RefSeq" id="WP_213431130.1">
    <property type="nucleotide sequence ID" value="NZ_AP031286.1"/>
</dbReference>
<reference evidence="1" key="1">
    <citation type="submission" date="2022-06" db="EMBL/GenBank/DDBJ databases">
        <authorList>
            <person name="Dietemann V."/>
            <person name="Ory F."/>
            <person name="Dainat B."/>
            <person name="Oberhansli S."/>
        </authorList>
    </citation>
    <scope>NUCLEOTIDE SEQUENCE</scope>
    <source>
        <strain evidence="1">Ena-SAMPLE-TAB-26-04-2022-14:26:32:270-5432</strain>
    </source>
</reference>
<comment type="caution">
    <text evidence="1">The sequence shown here is derived from an EMBL/GenBank/DDBJ whole genome shotgun (WGS) entry which is preliminary data.</text>
</comment>
<evidence type="ECO:0000313" key="1">
    <source>
        <dbReference type="EMBL" id="CAH8249061.1"/>
    </source>
</evidence>
<keyword evidence="2" id="KW-1185">Reference proteome</keyword>